<reference evidence="2" key="1">
    <citation type="journal article" date="2019" name="Environ. Microbiol.">
        <title>Fungal ecological strategies reflected in gene transcription - a case study of two litter decomposers.</title>
        <authorList>
            <person name="Barbi F."/>
            <person name="Kohler A."/>
            <person name="Barry K."/>
            <person name="Baskaran P."/>
            <person name="Daum C."/>
            <person name="Fauchery L."/>
            <person name="Ihrmark K."/>
            <person name="Kuo A."/>
            <person name="LaButti K."/>
            <person name="Lipzen A."/>
            <person name="Morin E."/>
            <person name="Grigoriev I.V."/>
            <person name="Henrissat B."/>
            <person name="Lindahl B."/>
            <person name="Martin F."/>
        </authorList>
    </citation>
    <scope>NUCLEOTIDE SEQUENCE</scope>
    <source>
        <strain evidence="2">JB14</strain>
    </source>
</reference>
<feature type="region of interest" description="Disordered" evidence="1">
    <location>
        <begin position="40"/>
        <end position="69"/>
    </location>
</feature>
<gene>
    <name evidence="2" type="ORF">BT96DRAFT_1003996</name>
</gene>
<dbReference type="Proteomes" id="UP000799118">
    <property type="component" value="Unassembled WGS sequence"/>
</dbReference>
<dbReference type="EMBL" id="ML769733">
    <property type="protein sequence ID" value="KAE9388645.1"/>
    <property type="molecule type" value="Genomic_DNA"/>
</dbReference>
<proteinExistence type="predicted"/>
<feature type="compositionally biased region" description="Low complexity" evidence="1">
    <location>
        <begin position="53"/>
        <end position="69"/>
    </location>
</feature>
<protein>
    <submittedName>
        <fullName evidence="2">Uncharacterized protein</fullName>
    </submittedName>
</protein>
<evidence type="ECO:0000313" key="3">
    <source>
        <dbReference type="Proteomes" id="UP000799118"/>
    </source>
</evidence>
<keyword evidence="3" id="KW-1185">Reference proteome</keyword>
<evidence type="ECO:0000313" key="2">
    <source>
        <dbReference type="EMBL" id="KAE9388645.1"/>
    </source>
</evidence>
<dbReference type="AlphaFoldDB" id="A0A6A4GU37"/>
<sequence length="255" mass="27872">MCAHWYPEGYVLPPSTAFPPGPQHPAYTLKLSSPLGAPRPWLTPQLASQGRHSSGTQRSSASSQSYSSSSVSAPQELARIAGVGDPGLVAGVDYFKIGETVRVRRLTASNTHTDWAYGQVTRPPYEAIQKPERVYYVAYVDPRTGARKENEFSYYRKEIAPLAERRGSQPLVFALLPYNSLNGPVLIWTPAYVVDNSDFGVQVRVASGPTAHSHFDNVQYIVPYNTSVARSLKAAGQTVAGDGRILAHIIVPKFQ</sequence>
<evidence type="ECO:0000256" key="1">
    <source>
        <dbReference type="SAM" id="MobiDB-lite"/>
    </source>
</evidence>
<dbReference type="OrthoDB" id="2858062at2759"/>
<organism evidence="2 3">
    <name type="scientific">Gymnopus androsaceus JB14</name>
    <dbReference type="NCBI Taxonomy" id="1447944"/>
    <lineage>
        <taxon>Eukaryota</taxon>
        <taxon>Fungi</taxon>
        <taxon>Dikarya</taxon>
        <taxon>Basidiomycota</taxon>
        <taxon>Agaricomycotina</taxon>
        <taxon>Agaricomycetes</taxon>
        <taxon>Agaricomycetidae</taxon>
        <taxon>Agaricales</taxon>
        <taxon>Marasmiineae</taxon>
        <taxon>Omphalotaceae</taxon>
        <taxon>Gymnopus</taxon>
    </lineage>
</organism>
<accession>A0A6A4GU37</accession>
<name>A0A6A4GU37_9AGAR</name>